<dbReference type="Gene3D" id="1.10.8.430">
    <property type="entry name" value="Helical domain of apoptotic protease-activating factors"/>
    <property type="match status" value="1"/>
</dbReference>
<dbReference type="InterPro" id="IPR027417">
    <property type="entry name" value="P-loop_NTPase"/>
</dbReference>
<dbReference type="InterPro" id="IPR042197">
    <property type="entry name" value="Apaf_helical"/>
</dbReference>
<evidence type="ECO:0000313" key="5">
    <source>
        <dbReference type="EMBL" id="RHN40471.1"/>
    </source>
</evidence>
<dbReference type="InterPro" id="IPR002182">
    <property type="entry name" value="NB-ARC"/>
</dbReference>
<proteinExistence type="predicted"/>
<dbReference type="Pfam" id="PF00931">
    <property type="entry name" value="NB-ARC"/>
    <property type="match status" value="1"/>
</dbReference>
<protein>
    <submittedName>
        <fullName evidence="5">Putative P-loop containing nucleoside triphosphate hydrolase</fullName>
    </submittedName>
</protein>
<feature type="domain" description="NB-ARC" evidence="3">
    <location>
        <begin position="26"/>
        <end position="160"/>
    </location>
</feature>
<organism evidence="5 6">
    <name type="scientific">Medicago truncatula</name>
    <name type="common">Barrel medic</name>
    <name type="synonym">Medicago tribuloides</name>
    <dbReference type="NCBI Taxonomy" id="3880"/>
    <lineage>
        <taxon>Eukaryota</taxon>
        <taxon>Viridiplantae</taxon>
        <taxon>Streptophyta</taxon>
        <taxon>Embryophyta</taxon>
        <taxon>Tracheophyta</taxon>
        <taxon>Spermatophyta</taxon>
        <taxon>Magnoliopsida</taxon>
        <taxon>eudicotyledons</taxon>
        <taxon>Gunneridae</taxon>
        <taxon>Pentapetalae</taxon>
        <taxon>rosids</taxon>
        <taxon>fabids</taxon>
        <taxon>Fabales</taxon>
        <taxon>Fabaceae</taxon>
        <taxon>Papilionoideae</taxon>
        <taxon>50 kb inversion clade</taxon>
        <taxon>NPAAA clade</taxon>
        <taxon>Hologalegina</taxon>
        <taxon>IRL clade</taxon>
        <taxon>Trifolieae</taxon>
        <taxon>Medicago</taxon>
    </lineage>
</organism>
<evidence type="ECO:0000313" key="6">
    <source>
        <dbReference type="Proteomes" id="UP000265566"/>
    </source>
</evidence>
<evidence type="ECO:0000259" key="3">
    <source>
        <dbReference type="Pfam" id="PF00931"/>
    </source>
</evidence>
<reference evidence="6" key="1">
    <citation type="journal article" date="2018" name="Nat. Plants">
        <title>Whole-genome landscape of Medicago truncatula symbiotic genes.</title>
        <authorList>
            <person name="Pecrix Y."/>
            <person name="Staton S.E."/>
            <person name="Sallet E."/>
            <person name="Lelandais-Briere C."/>
            <person name="Moreau S."/>
            <person name="Carrere S."/>
            <person name="Blein T."/>
            <person name="Jardinaud M.F."/>
            <person name="Latrasse D."/>
            <person name="Zouine M."/>
            <person name="Zahm M."/>
            <person name="Kreplak J."/>
            <person name="Mayjonade B."/>
            <person name="Satge C."/>
            <person name="Perez M."/>
            <person name="Cauet S."/>
            <person name="Marande W."/>
            <person name="Chantry-Darmon C."/>
            <person name="Lopez-Roques C."/>
            <person name="Bouchez O."/>
            <person name="Berard A."/>
            <person name="Debelle F."/>
            <person name="Munos S."/>
            <person name="Bendahmane A."/>
            <person name="Berges H."/>
            <person name="Niebel A."/>
            <person name="Buitink J."/>
            <person name="Frugier F."/>
            <person name="Benhamed M."/>
            <person name="Crespi M."/>
            <person name="Gouzy J."/>
            <person name="Gamas P."/>
        </authorList>
    </citation>
    <scope>NUCLEOTIDE SEQUENCE [LARGE SCALE GENOMIC DNA]</scope>
    <source>
        <strain evidence="6">cv. Jemalong A17</strain>
    </source>
</reference>
<dbReference type="PANTHER" id="PTHR23155">
    <property type="entry name" value="DISEASE RESISTANCE PROTEIN RP"/>
    <property type="match status" value="1"/>
</dbReference>
<dbReference type="InterPro" id="IPR044974">
    <property type="entry name" value="Disease_R_plants"/>
</dbReference>
<accession>A0A396GJV4</accession>
<dbReference type="Proteomes" id="UP000265566">
    <property type="component" value="Chromosome 8"/>
</dbReference>
<dbReference type="GO" id="GO:0043531">
    <property type="term" value="F:ADP binding"/>
    <property type="evidence" value="ECO:0007669"/>
    <property type="project" value="InterPro"/>
</dbReference>
<sequence>MSKEMFQLFPSLELEDLERPHCSTCVHDKTVQQHFELKKWVCVADDDSEVKGFDVEGIAAKILESKTRDEMDQVQQELRTKIDGNRYLLILDDMWNEERENWLQLMTLLRDGAKGSKIVITTRSETVAKISGTSSLFSLKGLDEKQSWNLFSQLAFENRKESENPIWVSIGKEISKKCSGVPLAHKSIGSLMFSMETEKDWLNFKNKDLIKIDEQGGNKIFQLIKLSYDHLPFYLKKCFAFCSLFPKDYRIEKKKLIRLWIAQGLVHSSDESTNLEDNGDKYFLTLLHRSIFQGIVKEPLGD</sequence>
<dbReference type="SUPFAM" id="SSF52540">
    <property type="entry name" value="P-loop containing nucleoside triphosphate hydrolases"/>
    <property type="match status" value="1"/>
</dbReference>
<dbReference type="GO" id="GO:0006952">
    <property type="term" value="P:defense response"/>
    <property type="evidence" value="ECO:0007669"/>
    <property type="project" value="UniProtKB-KW"/>
</dbReference>
<dbReference type="FunFam" id="1.10.10.10:FF:000322">
    <property type="entry name" value="Probable disease resistance protein At1g63360"/>
    <property type="match status" value="1"/>
</dbReference>
<dbReference type="EMBL" id="PSQE01000008">
    <property type="protein sequence ID" value="RHN40471.1"/>
    <property type="molecule type" value="Genomic_DNA"/>
</dbReference>
<dbReference type="Gene3D" id="3.40.50.300">
    <property type="entry name" value="P-loop containing nucleotide triphosphate hydrolases"/>
    <property type="match status" value="1"/>
</dbReference>
<keyword evidence="2" id="KW-0611">Plant defense</keyword>
<dbReference type="PANTHER" id="PTHR23155:SF1211">
    <property type="entry name" value="OS09G0313500 PROTEIN"/>
    <property type="match status" value="1"/>
</dbReference>
<dbReference type="GO" id="GO:0016787">
    <property type="term" value="F:hydrolase activity"/>
    <property type="evidence" value="ECO:0007669"/>
    <property type="project" value="UniProtKB-KW"/>
</dbReference>
<comment type="caution">
    <text evidence="5">The sequence shown here is derived from an EMBL/GenBank/DDBJ whole genome shotgun (WGS) entry which is preliminary data.</text>
</comment>
<name>A0A396GJV4_MEDTR</name>
<gene>
    <name evidence="5" type="ORF">MtrunA17_Chr8g0355071</name>
</gene>
<feature type="domain" description="Disease resistance protein winged helix" evidence="4">
    <location>
        <begin position="244"/>
        <end position="293"/>
    </location>
</feature>
<keyword evidence="5" id="KW-0378">Hydrolase</keyword>
<dbReference type="PRINTS" id="PR00364">
    <property type="entry name" value="DISEASERSIST"/>
</dbReference>
<dbReference type="Pfam" id="PF23559">
    <property type="entry name" value="WHD_DRP"/>
    <property type="match status" value="1"/>
</dbReference>
<dbReference type="Gramene" id="rna46624">
    <property type="protein sequence ID" value="RHN40471.1"/>
    <property type="gene ID" value="gene46624"/>
</dbReference>
<keyword evidence="1" id="KW-0677">Repeat</keyword>
<evidence type="ECO:0000259" key="4">
    <source>
        <dbReference type="Pfam" id="PF23559"/>
    </source>
</evidence>
<evidence type="ECO:0000256" key="1">
    <source>
        <dbReference type="ARBA" id="ARBA00022737"/>
    </source>
</evidence>
<evidence type="ECO:0000256" key="2">
    <source>
        <dbReference type="ARBA" id="ARBA00022821"/>
    </source>
</evidence>
<dbReference type="InterPro" id="IPR058922">
    <property type="entry name" value="WHD_DRP"/>
</dbReference>
<dbReference type="AlphaFoldDB" id="A0A396GJV4"/>